<protein>
    <recommendedName>
        <fullName evidence="5">ATP/GTP-binding protein</fullName>
    </recommendedName>
</protein>
<comment type="caution">
    <text evidence="3">The sequence shown here is derived from an EMBL/GenBank/DDBJ whole genome shotgun (WGS) entry which is preliminary data.</text>
</comment>
<dbReference type="SUPFAM" id="SSF52540">
    <property type="entry name" value="P-loop containing nucleoside triphosphate hydrolases"/>
    <property type="match status" value="1"/>
</dbReference>
<gene>
    <name evidence="3" type="ORF">ACFQLX_08955</name>
</gene>
<dbReference type="Gene3D" id="3.40.50.300">
    <property type="entry name" value="P-loop containing nucleotide triphosphate hydrolases"/>
    <property type="match status" value="1"/>
</dbReference>
<sequence>MAMDGRHRSQPPSAGAPQAFGGIPGQRAQVPPHPFVAWLRAPRPAALPGIWRPGHTPRPPQEPGRVPDRQLLGGAALSLLGVLVLWSLYRNGVIPFRYAPLQLLTPDGWWEEGRPHGAVVVRSLYDTVVFALVCWFAGRSGQWREVARRYVERRPQRTRAARTAGAAAVVALLTLSGFLPLLDLLFTLVPPGWLSGGGDRYAAALVSYSLYGLLLAAVAWPFARWGRWRRAWRGAADPVGPRAADAPPAEDPAAWPQLAAAGLGEAAERLAREAHGGAMTDVDQARIARAWEGVRARPARTRAFAEAVAADGAAACPHPSGARELPERRFRHDLPTGQVRIGAAPDGARTPYDYRGAGIALDPVVLATGLVVVGPAASGKTGRVVAPVVETLCLQALAGRAAVIAVGAAGTRLGPDGAYDVVIRLGDPHSPHDLDFYGGTNDPDEAAALLAEALLGEDAVDTGRVRQAATALAQLLGAYGAAHGRFPSVPRLRALLDHEPAAVAELRAALDDVRELDARERQAGRPDDIGPLLADRLAVLDRPAFAGFFDVGGRGRQFSMRALEHPMRVRVELPERAHAQASRLVARLLLAQFTAAMPVREDRSLFAALVLDDAAGTVTAGSIRSIQRLRTAHAGVVLALRSLDEVPEALRGALLAAVGCRMALSGISTWDGRLFAQTWGAEWVETRDVTHTPDTSGGVLRRSLRLLSRLVTGAAATRESVTVRTVERERWSASDLANSLPPGHGVLSLTAAGGERTPPVLVELGDGAV</sequence>
<reference evidence="4" key="1">
    <citation type="journal article" date="2019" name="Int. J. Syst. Evol. Microbiol.">
        <title>The Global Catalogue of Microorganisms (GCM) 10K type strain sequencing project: providing services to taxonomists for standard genome sequencing and annotation.</title>
        <authorList>
            <consortium name="The Broad Institute Genomics Platform"/>
            <consortium name="The Broad Institute Genome Sequencing Center for Infectious Disease"/>
            <person name="Wu L."/>
            <person name="Ma J."/>
        </authorList>
    </citation>
    <scope>NUCLEOTIDE SEQUENCE [LARGE SCALE GENOMIC DNA]</scope>
    <source>
        <strain evidence="4">CGMCC 1.13681</strain>
    </source>
</reference>
<keyword evidence="2" id="KW-0472">Membrane</keyword>
<feature type="region of interest" description="Disordered" evidence="1">
    <location>
        <begin position="49"/>
        <end position="68"/>
    </location>
</feature>
<evidence type="ECO:0000313" key="3">
    <source>
        <dbReference type="EMBL" id="MFC7218293.1"/>
    </source>
</evidence>
<feature type="transmembrane region" description="Helical" evidence="2">
    <location>
        <begin position="71"/>
        <end position="89"/>
    </location>
</feature>
<evidence type="ECO:0000256" key="1">
    <source>
        <dbReference type="SAM" id="MobiDB-lite"/>
    </source>
</evidence>
<proteinExistence type="predicted"/>
<keyword evidence="4" id="KW-1185">Reference proteome</keyword>
<dbReference type="Proteomes" id="UP001596413">
    <property type="component" value="Unassembled WGS sequence"/>
</dbReference>
<feature type="transmembrane region" description="Helical" evidence="2">
    <location>
        <begin position="201"/>
        <end position="223"/>
    </location>
</feature>
<dbReference type="InterPro" id="IPR027417">
    <property type="entry name" value="P-loop_NTPase"/>
</dbReference>
<accession>A0ABW2GC24</accession>
<feature type="region of interest" description="Disordered" evidence="1">
    <location>
        <begin position="1"/>
        <end position="26"/>
    </location>
</feature>
<name>A0ABW2GC24_9ACTN</name>
<keyword evidence="2" id="KW-0812">Transmembrane</keyword>
<dbReference type="EMBL" id="JBHSZO010000010">
    <property type="protein sequence ID" value="MFC7218293.1"/>
    <property type="molecule type" value="Genomic_DNA"/>
</dbReference>
<organism evidence="3 4">
    <name type="scientific">Streptomyces polyrhachis</name>
    <dbReference type="NCBI Taxonomy" id="1282885"/>
    <lineage>
        <taxon>Bacteria</taxon>
        <taxon>Bacillati</taxon>
        <taxon>Actinomycetota</taxon>
        <taxon>Actinomycetes</taxon>
        <taxon>Kitasatosporales</taxon>
        <taxon>Streptomycetaceae</taxon>
        <taxon>Streptomyces</taxon>
    </lineage>
</organism>
<feature type="transmembrane region" description="Helical" evidence="2">
    <location>
        <begin position="159"/>
        <end position="181"/>
    </location>
</feature>
<feature type="transmembrane region" description="Helical" evidence="2">
    <location>
        <begin position="119"/>
        <end position="138"/>
    </location>
</feature>
<dbReference type="RefSeq" id="WP_386413615.1">
    <property type="nucleotide sequence ID" value="NZ_JBHSZO010000010.1"/>
</dbReference>
<keyword evidence="2" id="KW-1133">Transmembrane helix</keyword>
<evidence type="ECO:0000313" key="4">
    <source>
        <dbReference type="Proteomes" id="UP001596413"/>
    </source>
</evidence>
<evidence type="ECO:0008006" key="5">
    <source>
        <dbReference type="Google" id="ProtNLM"/>
    </source>
</evidence>
<evidence type="ECO:0000256" key="2">
    <source>
        <dbReference type="SAM" id="Phobius"/>
    </source>
</evidence>